<comment type="caution">
    <text evidence="2">The sequence shown here is derived from an EMBL/GenBank/DDBJ whole genome shotgun (WGS) entry which is preliminary data.</text>
</comment>
<evidence type="ECO:0008006" key="4">
    <source>
        <dbReference type="Google" id="ProtNLM"/>
    </source>
</evidence>
<gene>
    <name evidence="2" type="ORF">ACE1CA_00040</name>
</gene>
<feature type="signal peptide" evidence="1">
    <location>
        <begin position="1"/>
        <end position="39"/>
    </location>
</feature>
<organism evidence="2 3">
    <name type="scientific">Floridaenema evergladense BLCC-F167</name>
    <dbReference type="NCBI Taxonomy" id="3153639"/>
    <lineage>
        <taxon>Bacteria</taxon>
        <taxon>Bacillati</taxon>
        <taxon>Cyanobacteriota</taxon>
        <taxon>Cyanophyceae</taxon>
        <taxon>Oscillatoriophycideae</taxon>
        <taxon>Aerosakkonematales</taxon>
        <taxon>Aerosakkonemataceae</taxon>
        <taxon>Floridanema</taxon>
        <taxon>Floridanema evergladense</taxon>
    </lineage>
</organism>
<evidence type="ECO:0000313" key="3">
    <source>
        <dbReference type="Proteomes" id="UP001576780"/>
    </source>
</evidence>
<keyword evidence="1" id="KW-0732">Signal</keyword>
<proteinExistence type="predicted"/>
<evidence type="ECO:0000313" key="2">
    <source>
        <dbReference type="EMBL" id="MFB2832900.1"/>
    </source>
</evidence>
<accession>A0ABV4WCT3</accession>
<sequence>MSYFMYKGNFTSTKKVLLIALSIKFATTIPLVLPSPNFAQNNPNLQQEERPRRQIAIRIPAGTKLPVSYNVAKKILVAPNEPGPITLTLTLVRNAPSFNASYLIPASSQIIGELVTMQDQKTAQFVAKELVLSDGQRIEISASSRIIDRTSEISKNQKVDRIVKNSALGTAAAAAFVAMSGNPLVASQQVLLNSGFGSSDALIGTFRNQEKATIITIFPNSDFTLTLNSDLVLK</sequence>
<keyword evidence="3" id="KW-1185">Reference proteome</keyword>
<name>A0ABV4WCT3_9CYAN</name>
<dbReference type="Proteomes" id="UP001576780">
    <property type="component" value="Unassembled WGS sequence"/>
</dbReference>
<protein>
    <recommendedName>
        <fullName evidence="4">AMIN domain-containing protein</fullName>
    </recommendedName>
</protein>
<evidence type="ECO:0000256" key="1">
    <source>
        <dbReference type="SAM" id="SignalP"/>
    </source>
</evidence>
<feature type="chain" id="PRO_5046358147" description="AMIN domain-containing protein" evidence="1">
    <location>
        <begin position="40"/>
        <end position="234"/>
    </location>
</feature>
<reference evidence="2 3" key="1">
    <citation type="submission" date="2024-09" db="EMBL/GenBank/DDBJ databases">
        <title>Floridaenema gen nov. (Aerosakkonemataceae, Aerosakkonematales ord. nov., Cyanobacteria) from benthic tropical and subtropical fresh waters, with the description of four new species.</title>
        <authorList>
            <person name="Moretto J.A."/>
            <person name="Berthold D.E."/>
            <person name="Lefler F.W."/>
            <person name="Huang I.-S."/>
            <person name="Laughinghouse H. IV."/>
        </authorList>
    </citation>
    <scope>NUCLEOTIDE SEQUENCE [LARGE SCALE GENOMIC DNA]</scope>
    <source>
        <strain evidence="2 3">BLCC-F167</strain>
    </source>
</reference>
<dbReference type="EMBL" id="JBHFNT010000002">
    <property type="protein sequence ID" value="MFB2832900.1"/>
    <property type="molecule type" value="Genomic_DNA"/>
</dbReference>